<evidence type="ECO:0000313" key="8">
    <source>
        <dbReference type="EMBL" id="RKU44461.1"/>
    </source>
</evidence>
<keyword evidence="2" id="KW-0812">Transmembrane</keyword>
<protein>
    <recommendedName>
        <fullName evidence="10">Nucleoporin POM152</fullName>
    </recommendedName>
</protein>
<dbReference type="Pfam" id="PF24519">
    <property type="entry name" value="Ig-like_Pom152_1"/>
    <property type="match status" value="1"/>
</dbReference>
<organism evidence="8 9">
    <name type="scientific">Coniochaeta pulveracea</name>
    <dbReference type="NCBI Taxonomy" id="177199"/>
    <lineage>
        <taxon>Eukaryota</taxon>
        <taxon>Fungi</taxon>
        <taxon>Dikarya</taxon>
        <taxon>Ascomycota</taxon>
        <taxon>Pezizomycotina</taxon>
        <taxon>Sordariomycetes</taxon>
        <taxon>Sordariomycetidae</taxon>
        <taxon>Coniochaetales</taxon>
        <taxon>Coniochaetaceae</taxon>
        <taxon>Coniochaeta</taxon>
    </lineage>
</organism>
<dbReference type="PANTHER" id="PTHR28206">
    <property type="entry name" value="NUCLEOPORIN POM152"/>
    <property type="match status" value="1"/>
</dbReference>
<keyword evidence="2" id="KW-1133">Transmembrane helix</keyword>
<dbReference type="Pfam" id="PF24312">
    <property type="entry name" value="Ig-like_POM152"/>
    <property type="match status" value="3"/>
</dbReference>
<dbReference type="OrthoDB" id="5529162at2759"/>
<dbReference type="Proteomes" id="UP000275385">
    <property type="component" value="Unassembled WGS sequence"/>
</dbReference>
<evidence type="ECO:0000259" key="3">
    <source>
        <dbReference type="Pfam" id="PF23664"/>
    </source>
</evidence>
<evidence type="ECO:0000259" key="4">
    <source>
        <dbReference type="Pfam" id="PF24097"/>
    </source>
</evidence>
<feature type="domain" description="Nucleoporin POM152 immunoglobulin-like" evidence="3">
    <location>
        <begin position="885"/>
        <end position="975"/>
    </location>
</feature>
<comment type="caution">
    <text evidence="8">The sequence shown here is derived from an EMBL/GenBank/DDBJ whole genome shotgun (WGS) entry which is preliminary data.</text>
</comment>
<feature type="domain" description="Nucleoporin POM152 Ig-like" evidence="5">
    <location>
        <begin position="769"/>
        <end position="855"/>
    </location>
</feature>
<evidence type="ECO:0000313" key="9">
    <source>
        <dbReference type="Proteomes" id="UP000275385"/>
    </source>
</evidence>
<dbReference type="STRING" id="177199.A0A420Y9A9"/>
<dbReference type="InterPro" id="IPR056540">
    <property type="entry name" value="TMD_POM152"/>
</dbReference>
<feature type="domain" description="Nucleoporin POM152 N-terminal transmembrane" evidence="4">
    <location>
        <begin position="76"/>
        <end position="160"/>
    </location>
</feature>
<dbReference type="InterPro" id="IPR056541">
    <property type="entry name" value="Ig-like_POM152"/>
</dbReference>
<feature type="domain" description="Nucleoporin POM152 immunoglobulin-like" evidence="3">
    <location>
        <begin position="567"/>
        <end position="669"/>
    </location>
</feature>
<dbReference type="Pfam" id="PF23664">
    <property type="entry name" value="Ig_Pom152"/>
    <property type="match status" value="2"/>
</dbReference>
<dbReference type="PANTHER" id="PTHR28206:SF1">
    <property type="entry name" value="NUCLEOPORIN POM152"/>
    <property type="match status" value="1"/>
</dbReference>
<dbReference type="GO" id="GO:0006999">
    <property type="term" value="P:nuclear pore organization"/>
    <property type="evidence" value="ECO:0007669"/>
    <property type="project" value="TreeGrafter"/>
</dbReference>
<feature type="domain" description="Nucleoporin POM152 Ig-like" evidence="5">
    <location>
        <begin position="1178"/>
        <end position="1255"/>
    </location>
</feature>
<name>A0A420Y9A9_9PEZI</name>
<dbReference type="Pfam" id="PF24097">
    <property type="entry name" value="TMD_POM152"/>
    <property type="match status" value="1"/>
</dbReference>
<feature type="compositionally biased region" description="Pro residues" evidence="1">
    <location>
        <begin position="28"/>
        <end position="41"/>
    </location>
</feature>
<feature type="compositionally biased region" description="Low complexity" evidence="1">
    <location>
        <begin position="42"/>
        <end position="52"/>
    </location>
</feature>
<proteinExistence type="predicted"/>
<dbReference type="AlphaFoldDB" id="A0A420Y9A9"/>
<dbReference type="InterPro" id="IPR056543">
    <property type="entry name" value="Ig-like_POM152_9th"/>
</dbReference>
<evidence type="ECO:0000256" key="1">
    <source>
        <dbReference type="SAM" id="MobiDB-lite"/>
    </source>
</evidence>
<evidence type="ECO:0000259" key="7">
    <source>
        <dbReference type="Pfam" id="PF24527"/>
    </source>
</evidence>
<dbReference type="Pfam" id="PF24527">
    <property type="entry name" value="Ig-like_Pom152_9"/>
    <property type="match status" value="1"/>
</dbReference>
<feature type="transmembrane region" description="Helical" evidence="2">
    <location>
        <begin position="79"/>
        <end position="97"/>
    </location>
</feature>
<dbReference type="InterPro" id="IPR056542">
    <property type="entry name" value="Ig-like_POM152_1st"/>
</dbReference>
<dbReference type="EMBL" id="QVQW01000030">
    <property type="protein sequence ID" value="RKU44461.1"/>
    <property type="molecule type" value="Genomic_DNA"/>
</dbReference>
<evidence type="ECO:0008006" key="10">
    <source>
        <dbReference type="Google" id="ProtNLM"/>
    </source>
</evidence>
<reference evidence="8 9" key="1">
    <citation type="submission" date="2018-08" db="EMBL/GenBank/DDBJ databases">
        <title>Draft genome of the lignicolous fungus Coniochaeta pulveracea.</title>
        <authorList>
            <person name="Borstlap C.J."/>
            <person name="De Witt R.N."/>
            <person name="Botha A."/>
            <person name="Volschenk H."/>
        </authorList>
    </citation>
    <scope>NUCLEOTIDE SEQUENCE [LARGE SCALE GENOMIC DNA]</scope>
    <source>
        <strain evidence="8 9">CAB683</strain>
    </source>
</reference>
<evidence type="ECO:0000259" key="5">
    <source>
        <dbReference type="Pfam" id="PF24312"/>
    </source>
</evidence>
<feature type="domain" description="Nucleoporin POM152 Ig-like" evidence="5">
    <location>
        <begin position="459"/>
        <end position="563"/>
    </location>
</feature>
<gene>
    <name evidence="8" type="ORF">DL546_001635</name>
</gene>
<feature type="domain" description="Nucleoporin POM152 first Ig-like" evidence="6">
    <location>
        <begin position="212"/>
        <end position="319"/>
    </location>
</feature>
<evidence type="ECO:0000259" key="6">
    <source>
        <dbReference type="Pfam" id="PF24519"/>
    </source>
</evidence>
<accession>A0A420Y9A9</accession>
<feature type="region of interest" description="Disordered" evidence="1">
    <location>
        <begin position="1"/>
        <end position="67"/>
    </location>
</feature>
<feature type="domain" description="Nucleoporin POM152 ninth Ig-like" evidence="7">
    <location>
        <begin position="1084"/>
        <end position="1161"/>
    </location>
</feature>
<evidence type="ECO:0000256" key="2">
    <source>
        <dbReference type="SAM" id="Phobius"/>
    </source>
</evidence>
<dbReference type="InterPro" id="IPR037701">
    <property type="entry name" value="Pom152"/>
</dbReference>
<feature type="transmembrane region" description="Helical" evidence="2">
    <location>
        <begin position="140"/>
        <end position="162"/>
    </location>
</feature>
<dbReference type="GO" id="GO:0070762">
    <property type="term" value="C:nuclear pore transmembrane ring"/>
    <property type="evidence" value="ECO:0007669"/>
    <property type="project" value="TreeGrafter"/>
</dbReference>
<sequence>MSSTPRARTGAFPQTPATAAPRKGAPMTPSPTPSPAPPASSPPSRSSLPLAPHHTASPQQRGPPSDGPLIPLRIMDAPLQRLWVVGIYGLLTAWKLYDWVRLVEDDTESMWQFLKWVFIDVAFLFGLPELRIPWLELSQPFVVAACFIHAIIDFMLMFNIGIPLQGWLLGMLKIFYDREIAISEHSVKRSHILQNSSLIMGRQIINILPEGSAILNVEQKPFCLGKDSKTALLPIYFNATIPKEVEIIRKDLETNEEEVLRLTRSQLREIERQSKRHGQEANSVVPFEYAVKKPGAYRLGKVLDEYKLEVQRRSGYTFVVPCPEARFRRAESSTRCLGDLSDLTLQVSGVPPLQIHYSRMINGKDHSFHFQSLQPDGFTSPLVSGSQVLVNEHDVTWARSQPVTVGLNESMHQGGDWEYSVDEVHDAFGNIVKFLSPQDDPDLKPKAKHLTQQFLVRERPRVKLQGCDLRRPLKVAKGRSKSLPVRFELPGARGGDTAHDLVWHFSPADTLTKDGDHGDVVTIGTYHAKDERDLPKISAPGLYTLKKVSSGSCEGEVQEPSSCLLENPLEPKLIMRSEEIPDVCAGNSVGLKVDLDFTGTPPFVVRYDVISNGYTRHEKVEVSAMRHQMELTPLVSGRHKYIFKHIDDAVYKSQPLIGDGFVLEQDVKPAASARIATGSSKLSACLEEQVEIDVAFNGEAPFTLEWEIIHEGKRKSHRVTDIDSFNYKIKTDPLVRGGEYTIALVRVQDRRKCPGFVSDEIKLSVRRQRPRVSFGLLENKRSAKVVEGAKVPLPLRLTGEAPWRVFYHNVDEPAKILEKTLQHENDHLDIADKGVFMLDDVYDAQCHGVVDPSAKEFTVDWFARPELSLIQSESISEQGNKFIKNDVCEGDIDGFEIGLKGSPPYHVDYEVRHKPAHGSSSMSRKAFDAAQSKASIHMETSKAGMYTYKFLALADNLYDKDERRQPLVLEQRVNAKPSASFVKPGQTHKLCVSDSDNSDNIPMTLTGVAPFNVEIEIKHHQSSAAETYRIPSIDSNTYNIQIPRQYLKLGTQHVRIRTVRDANGCEQQLDHNSPAVQVQLFDAPAVYPLEARQDFCVGERISYTLSGTPPFEVWYTFNGDERKAKQSTTNFRRLAETAGEFVVTGVSDRASDCRASVNLVKNIHPLPAARISRGRVVKTDIHEGGEVEILFEFWGTPPFEFTWTRSSNAKKGQKSVVLETRHDISYENEMTVRANQEGTYEVVAIKDKYCSFSTMQEGPKEGQKLVGY</sequence>
<feature type="transmembrane region" description="Helical" evidence="2">
    <location>
        <begin position="109"/>
        <end position="128"/>
    </location>
</feature>
<keyword evidence="2" id="KW-0472">Membrane</keyword>
<dbReference type="GO" id="GO:0006606">
    <property type="term" value="P:protein import into nucleus"/>
    <property type="evidence" value="ECO:0007669"/>
    <property type="project" value="TreeGrafter"/>
</dbReference>
<dbReference type="GO" id="GO:0017056">
    <property type="term" value="F:structural constituent of nuclear pore"/>
    <property type="evidence" value="ECO:0007669"/>
    <property type="project" value="InterPro"/>
</dbReference>
<keyword evidence="9" id="KW-1185">Reference proteome</keyword>
<dbReference type="InterPro" id="IPR056544">
    <property type="entry name" value="Ig_POM152"/>
</dbReference>